<dbReference type="Pfam" id="PF13714">
    <property type="entry name" value="PEP_mutase"/>
    <property type="match status" value="1"/>
</dbReference>
<dbReference type="InterPro" id="IPR039556">
    <property type="entry name" value="ICL/PEPM"/>
</dbReference>
<evidence type="ECO:0000313" key="2">
    <source>
        <dbReference type="Proteomes" id="UP000503336"/>
    </source>
</evidence>
<dbReference type="SUPFAM" id="SSF51621">
    <property type="entry name" value="Phosphoenolpyruvate/pyruvate domain"/>
    <property type="match status" value="1"/>
</dbReference>
<reference evidence="1 2" key="1">
    <citation type="submission" date="2020-02" db="EMBL/GenBank/DDBJ databases">
        <title>complete genome sequence of Rhodobacteraceae bacterium.</title>
        <authorList>
            <person name="Park J."/>
            <person name="Kim Y.-S."/>
            <person name="Kim K.-H."/>
        </authorList>
    </citation>
    <scope>NUCLEOTIDE SEQUENCE [LARGE SCALE GENOMIC DNA]</scope>
    <source>
        <strain evidence="1 2">RR4-56</strain>
    </source>
</reference>
<keyword evidence="2" id="KW-1185">Reference proteome</keyword>
<gene>
    <name evidence="1" type="ORF">G5B40_02010</name>
</gene>
<dbReference type="InterPro" id="IPR040442">
    <property type="entry name" value="Pyrv_kinase-like_dom_sf"/>
</dbReference>
<dbReference type="PANTHER" id="PTHR42905">
    <property type="entry name" value="PHOSPHOENOLPYRUVATE CARBOXYLASE"/>
    <property type="match status" value="1"/>
</dbReference>
<dbReference type="GO" id="GO:0016829">
    <property type="term" value="F:lyase activity"/>
    <property type="evidence" value="ECO:0007669"/>
    <property type="project" value="UniProtKB-KW"/>
</dbReference>
<dbReference type="PANTHER" id="PTHR42905:SF16">
    <property type="entry name" value="CARBOXYPHOSPHONOENOLPYRUVATE PHOSPHONOMUTASE-LIKE PROTEIN (AFU_ORTHOLOGUE AFUA_5G07230)"/>
    <property type="match status" value="1"/>
</dbReference>
<dbReference type="EMBL" id="CP049056">
    <property type="protein sequence ID" value="QIE57711.1"/>
    <property type="molecule type" value="Genomic_DNA"/>
</dbReference>
<dbReference type="AlphaFoldDB" id="A0A7M3T6T0"/>
<accession>A0A7M3T6T0</accession>
<evidence type="ECO:0000313" key="1">
    <source>
        <dbReference type="EMBL" id="QIE57711.1"/>
    </source>
</evidence>
<dbReference type="Proteomes" id="UP000503336">
    <property type="component" value="Chromosome"/>
</dbReference>
<dbReference type="Gene3D" id="3.20.20.60">
    <property type="entry name" value="Phosphoenolpyruvate-binding domains"/>
    <property type="match status" value="1"/>
</dbReference>
<dbReference type="InterPro" id="IPR015813">
    <property type="entry name" value="Pyrv/PenolPyrv_kinase-like_dom"/>
</dbReference>
<organism evidence="1 2">
    <name type="scientific">Pikeienuella piscinae</name>
    <dbReference type="NCBI Taxonomy" id="2748098"/>
    <lineage>
        <taxon>Bacteria</taxon>
        <taxon>Pseudomonadati</taxon>
        <taxon>Pseudomonadota</taxon>
        <taxon>Alphaproteobacteria</taxon>
        <taxon>Rhodobacterales</taxon>
        <taxon>Paracoccaceae</taxon>
        <taxon>Pikeienuella</taxon>
    </lineage>
</organism>
<sequence length="267" mass="27317">MTVEDRRRRFRELHQPGAPLVMPNPWDLGSARVLESLGAVAFGTTSSGFAFTLGRPDREHVSADEALAHAAAVHAAVSIPVSADLESGYGATPETVAATVRRAAEIGLAGCSIEDTDHPHPRSYAFDATMARAKAAIEAAGESGIVLTLRADGLLYGAYDEAEAVRRCLAMAELGADVIYAPLASAEALKAMAASGTPVNALAVGDAAKLEVKGLAALGVARISFGGALARLTQRVLIDAGRAALSGELSALLGGASGAEVDAFLSR</sequence>
<protein>
    <submittedName>
        <fullName evidence="1">Isocitrate lyase/phosphoenolpyruvate mutase family protein</fullName>
    </submittedName>
</protein>
<dbReference type="CDD" id="cd00377">
    <property type="entry name" value="ICL_PEPM"/>
    <property type="match status" value="1"/>
</dbReference>
<keyword evidence="1" id="KW-0670">Pyruvate</keyword>
<dbReference type="KEGG" id="hdh:G5B40_02010"/>
<keyword evidence="1" id="KW-0456">Lyase</keyword>
<name>A0A7M3T6T0_9RHOB</name>
<proteinExistence type="predicted"/>